<evidence type="ECO:0000256" key="1">
    <source>
        <dbReference type="SAM" id="MobiDB-lite"/>
    </source>
</evidence>
<dbReference type="RefSeq" id="WP_135397687.1">
    <property type="nucleotide sequence ID" value="NZ_SRMB01000005.1"/>
</dbReference>
<evidence type="ECO:0000256" key="2">
    <source>
        <dbReference type="SAM" id="SignalP"/>
    </source>
</evidence>
<dbReference type="OrthoDB" id="663116at2"/>
<feature type="chain" id="PRO_5021375752" description="DUF4384 domain-containing protein" evidence="2">
    <location>
        <begin position="27"/>
        <end position="485"/>
    </location>
</feature>
<keyword evidence="4" id="KW-1185">Reference proteome</keyword>
<sequence length="485" mass="53905">MPLSTRFWCRLLSLVICGLFTAQVQAQVYYLDLSRQRLTLPERTLQVEQVVDGRPGHPTIGLVYRGLDNRPAAVLFRNGLESELQTFLQKQLPARPADHAVVLCLRELRISEQLGGLTEVASADLAADVYEHLPGGGYYFVRTVAARTSNRALETTAQHPEHIALLLQRCLGQITATDWAQTKFSPARTLAQLAADNPVAATPDGKRVPLAPILREVPRRGIFYTFEQFLANRPDSILPVRADTIPLRLRGSNGRLLWSGVARFRPVAPNGHNYDQPVGKMAWGFSDGQQLYVQHNKQYFPLMRQGNFFTFVGEKPLDVEYMRARSDAQARAMVTGVATVRAPNHTGEPTPYAVDMRTGQSAPYPNPLRARPARPDTTYVYLYRAADASPAPITVFVEGKEVGKLLPNEYLELPWPYYARMLRLCLEVATPNPCQLLVPNAAQLNYLKISATPATPGAPLWQWVTAAQGEADLDALDKLRKASAK</sequence>
<dbReference type="AlphaFoldDB" id="A0A4Z0Q123"/>
<evidence type="ECO:0008006" key="5">
    <source>
        <dbReference type="Google" id="ProtNLM"/>
    </source>
</evidence>
<protein>
    <recommendedName>
        <fullName evidence="5">DUF4384 domain-containing protein</fullName>
    </recommendedName>
</protein>
<keyword evidence="2" id="KW-0732">Signal</keyword>
<evidence type="ECO:0000313" key="3">
    <source>
        <dbReference type="EMBL" id="TGE22863.1"/>
    </source>
</evidence>
<gene>
    <name evidence="3" type="ORF">E5K02_21105</name>
</gene>
<accession>A0A4Z0Q123</accession>
<organism evidence="3 4">
    <name type="scientific">Hymenobacter metallicola</name>
    <dbReference type="NCBI Taxonomy" id="2563114"/>
    <lineage>
        <taxon>Bacteria</taxon>
        <taxon>Pseudomonadati</taxon>
        <taxon>Bacteroidota</taxon>
        <taxon>Cytophagia</taxon>
        <taxon>Cytophagales</taxon>
        <taxon>Hymenobacteraceae</taxon>
        <taxon>Hymenobacter</taxon>
    </lineage>
</organism>
<reference evidence="3 4" key="1">
    <citation type="submission" date="2019-04" db="EMBL/GenBank/DDBJ databases">
        <authorList>
            <person name="Feng G."/>
            <person name="Zhang J."/>
            <person name="Zhu H."/>
        </authorList>
    </citation>
    <scope>NUCLEOTIDE SEQUENCE [LARGE SCALE GENOMIC DNA]</scope>
    <source>
        <strain evidence="3 4">9PBR-1</strain>
    </source>
</reference>
<dbReference type="EMBL" id="SRMB01000005">
    <property type="protein sequence ID" value="TGE22863.1"/>
    <property type="molecule type" value="Genomic_DNA"/>
</dbReference>
<comment type="caution">
    <text evidence="3">The sequence shown here is derived from an EMBL/GenBank/DDBJ whole genome shotgun (WGS) entry which is preliminary data.</text>
</comment>
<evidence type="ECO:0000313" key="4">
    <source>
        <dbReference type="Proteomes" id="UP000298471"/>
    </source>
</evidence>
<feature type="signal peptide" evidence="2">
    <location>
        <begin position="1"/>
        <end position="26"/>
    </location>
</feature>
<proteinExistence type="predicted"/>
<name>A0A4Z0Q123_9BACT</name>
<feature type="region of interest" description="Disordered" evidence="1">
    <location>
        <begin position="342"/>
        <end position="369"/>
    </location>
</feature>
<dbReference type="Proteomes" id="UP000298471">
    <property type="component" value="Unassembled WGS sequence"/>
</dbReference>